<dbReference type="EMBL" id="CAXHTB010000001">
    <property type="protein sequence ID" value="CAL0299775.1"/>
    <property type="molecule type" value="Genomic_DNA"/>
</dbReference>
<dbReference type="PANTHER" id="PTHR21470">
    <property type="entry name" value="RAB6-INTERACTING PROTEIN GORAB"/>
    <property type="match status" value="1"/>
</dbReference>
<reference evidence="1 2" key="1">
    <citation type="submission" date="2024-03" db="EMBL/GenBank/DDBJ databases">
        <authorList>
            <person name="Martinez-Hernandez J."/>
        </authorList>
    </citation>
    <scope>NUCLEOTIDE SEQUENCE [LARGE SCALE GENOMIC DNA]</scope>
</reference>
<comment type="caution">
    <text evidence="1">The sequence shown here is derived from an EMBL/GenBank/DDBJ whole genome shotgun (WGS) entry which is preliminary data.</text>
</comment>
<dbReference type="PANTHER" id="PTHR21470:SF3">
    <property type="entry name" value="RAB6-INTERACTING GOLGIN"/>
    <property type="match status" value="1"/>
</dbReference>
<protein>
    <recommendedName>
        <fullName evidence="3">RAB6-interacting golgin</fullName>
    </recommendedName>
</protein>
<proteinExistence type="predicted"/>
<dbReference type="AlphaFoldDB" id="A0AAV1VS31"/>
<accession>A0AAV1VS31</accession>
<evidence type="ECO:0000313" key="2">
    <source>
        <dbReference type="Proteomes" id="UP001497480"/>
    </source>
</evidence>
<dbReference type="Pfam" id="PF04949">
    <property type="entry name" value="Transcrip_act"/>
    <property type="match status" value="1"/>
</dbReference>
<dbReference type="InterPro" id="IPR007033">
    <property type="entry name" value="GORAB"/>
</dbReference>
<keyword evidence="2" id="KW-1185">Reference proteome</keyword>
<evidence type="ECO:0008006" key="3">
    <source>
        <dbReference type="Google" id="ProtNLM"/>
    </source>
</evidence>
<organism evidence="1 2">
    <name type="scientific">Lupinus luteus</name>
    <name type="common">European yellow lupine</name>
    <dbReference type="NCBI Taxonomy" id="3873"/>
    <lineage>
        <taxon>Eukaryota</taxon>
        <taxon>Viridiplantae</taxon>
        <taxon>Streptophyta</taxon>
        <taxon>Embryophyta</taxon>
        <taxon>Tracheophyta</taxon>
        <taxon>Spermatophyta</taxon>
        <taxon>Magnoliopsida</taxon>
        <taxon>eudicotyledons</taxon>
        <taxon>Gunneridae</taxon>
        <taxon>Pentapetalae</taxon>
        <taxon>rosids</taxon>
        <taxon>fabids</taxon>
        <taxon>Fabales</taxon>
        <taxon>Fabaceae</taxon>
        <taxon>Papilionoideae</taxon>
        <taxon>50 kb inversion clade</taxon>
        <taxon>genistoids sensu lato</taxon>
        <taxon>core genistoids</taxon>
        <taxon>Genisteae</taxon>
        <taxon>Lupinus</taxon>
    </lineage>
</organism>
<name>A0AAV1VS31_LUPLU</name>
<sequence length="172" mass="20304">MRLAFSNRNQMQKMKNLGSIGSSGRLSTEECEDEEISKLAISTFQAKEEEIERKKMEVREKVELQLGRAEEETRRLAHIWEELEVLEDPMRKEVAMVRKKIDMAIRDLKPLGQNYQKKEKEYKEAFEAFNEKNREKAQLVATLIEMLTESERMRMKKLEELCIATESLSMKQ</sequence>
<gene>
    <name evidence="1" type="ORF">LLUT_LOCUS835</name>
</gene>
<dbReference type="Proteomes" id="UP001497480">
    <property type="component" value="Unassembled WGS sequence"/>
</dbReference>
<evidence type="ECO:0000313" key="1">
    <source>
        <dbReference type="EMBL" id="CAL0299775.1"/>
    </source>
</evidence>